<dbReference type="PANTHER" id="PTHR30294:SF38">
    <property type="entry name" value="TRANSPORT PERMEASE PROTEIN"/>
    <property type="match status" value="1"/>
</dbReference>
<keyword evidence="7 8" id="KW-0472">Membrane</keyword>
<feature type="transmembrane region" description="Helical" evidence="8">
    <location>
        <begin position="190"/>
        <end position="213"/>
    </location>
</feature>
<reference evidence="10 12" key="1">
    <citation type="submission" date="2017-03" db="EMBL/GenBank/DDBJ databases">
        <title>Genome sequence of Clostridium chromiireducens DSM 23318.</title>
        <authorList>
            <person name="Poehlein A."/>
            <person name="Daniel R."/>
        </authorList>
    </citation>
    <scope>NUCLEOTIDE SEQUENCE [LARGE SCALE GENOMIC DNA]</scope>
    <source>
        <strain evidence="10 12">DSM 23318</strain>
    </source>
</reference>
<evidence type="ECO:0000259" key="9">
    <source>
        <dbReference type="PROSITE" id="PS51012"/>
    </source>
</evidence>
<feature type="transmembrane region" description="Helical" evidence="8">
    <location>
        <begin position="311"/>
        <end position="333"/>
    </location>
</feature>
<dbReference type="EMBL" id="MZGT01000134">
    <property type="protein sequence ID" value="OPJ55009.1"/>
    <property type="molecule type" value="Genomic_DNA"/>
</dbReference>
<feature type="transmembrane region" description="Helical" evidence="8">
    <location>
        <begin position="21"/>
        <end position="39"/>
    </location>
</feature>
<evidence type="ECO:0000256" key="7">
    <source>
        <dbReference type="ARBA" id="ARBA00023136"/>
    </source>
</evidence>
<dbReference type="Proteomes" id="UP000191056">
    <property type="component" value="Unassembled WGS sequence"/>
</dbReference>
<evidence type="ECO:0000313" key="13">
    <source>
        <dbReference type="Proteomes" id="UP000265930"/>
    </source>
</evidence>
<proteinExistence type="inferred from homology"/>
<comment type="caution">
    <text evidence="10">The sequence shown here is derived from an EMBL/GenBank/DDBJ whole genome shotgun (WGS) entry which is preliminary data.</text>
</comment>
<evidence type="ECO:0000313" key="12">
    <source>
        <dbReference type="Proteomes" id="UP000191056"/>
    </source>
</evidence>
<dbReference type="InterPro" id="IPR051449">
    <property type="entry name" value="ABC-2_transporter_component"/>
</dbReference>
<dbReference type="PANTHER" id="PTHR30294">
    <property type="entry name" value="MEMBRANE COMPONENT OF ABC TRANSPORTER YHHJ-RELATED"/>
    <property type="match status" value="1"/>
</dbReference>
<feature type="domain" description="ABC transmembrane type-2" evidence="9">
    <location>
        <begin position="112"/>
        <end position="336"/>
    </location>
</feature>
<dbReference type="InterPro" id="IPR047817">
    <property type="entry name" value="ABC2_TM_bact-type"/>
</dbReference>
<dbReference type="GO" id="GO:0140359">
    <property type="term" value="F:ABC-type transporter activity"/>
    <property type="evidence" value="ECO:0007669"/>
    <property type="project" value="InterPro"/>
</dbReference>
<feature type="transmembrane region" description="Helical" evidence="8">
    <location>
        <begin position="261"/>
        <end position="282"/>
    </location>
</feature>
<keyword evidence="3" id="KW-0813">Transport</keyword>
<evidence type="ECO:0000256" key="5">
    <source>
        <dbReference type="ARBA" id="ARBA00022692"/>
    </source>
</evidence>
<feature type="transmembrane region" description="Helical" evidence="8">
    <location>
        <begin position="149"/>
        <end position="169"/>
    </location>
</feature>
<dbReference type="GO" id="GO:0005886">
    <property type="term" value="C:plasma membrane"/>
    <property type="evidence" value="ECO:0007669"/>
    <property type="project" value="UniProtKB-SubCell"/>
</dbReference>
<keyword evidence="6 8" id="KW-1133">Transmembrane helix</keyword>
<protein>
    <submittedName>
        <fullName evidence="11">ABC transporter permease</fullName>
    </submittedName>
    <submittedName>
        <fullName evidence="10">Inner membrane transport permease YbhR</fullName>
    </submittedName>
</protein>
<keyword evidence="5 8" id="KW-0812">Transmembrane</keyword>
<keyword evidence="12" id="KW-1185">Reference proteome</keyword>
<evidence type="ECO:0000256" key="3">
    <source>
        <dbReference type="ARBA" id="ARBA00022448"/>
    </source>
</evidence>
<dbReference type="RefSeq" id="WP_079442384.1">
    <property type="nucleotide sequence ID" value="NZ_JBLZIA010000019.1"/>
</dbReference>
<keyword evidence="4" id="KW-1003">Cell membrane</keyword>
<accession>A0A1V4I535</accession>
<dbReference type="OrthoDB" id="9776218at2"/>
<evidence type="ECO:0000313" key="11">
    <source>
        <dbReference type="EMBL" id="RII32235.1"/>
    </source>
</evidence>
<dbReference type="EMBL" id="QXDJ01000008">
    <property type="protein sequence ID" value="RII32235.1"/>
    <property type="molecule type" value="Genomic_DNA"/>
</dbReference>
<evidence type="ECO:0000256" key="4">
    <source>
        <dbReference type="ARBA" id="ARBA00022475"/>
    </source>
</evidence>
<evidence type="ECO:0000313" key="10">
    <source>
        <dbReference type="EMBL" id="OPJ55009.1"/>
    </source>
</evidence>
<comment type="subcellular location">
    <subcellularLocation>
        <location evidence="1">Cell membrane</location>
        <topology evidence="1">Multi-pass membrane protein</topology>
    </subcellularLocation>
</comment>
<evidence type="ECO:0000256" key="6">
    <source>
        <dbReference type="ARBA" id="ARBA00022989"/>
    </source>
</evidence>
<reference evidence="11 13" key="2">
    <citation type="submission" date="2018-08" db="EMBL/GenBank/DDBJ databases">
        <title>Genome of Clostridium chromiireducens C1, DSM12136.</title>
        <authorList>
            <person name="Xing M."/>
            <person name="Wei Y."/>
            <person name="Ang E.L."/>
            <person name="Zhao H."/>
            <person name="Zhang Y."/>
        </authorList>
    </citation>
    <scope>NUCLEOTIDE SEQUENCE [LARGE SCALE GENOMIC DNA]</scope>
    <source>
        <strain evidence="11 13">C1</strain>
    </source>
</reference>
<organism evidence="10 12">
    <name type="scientific">Clostridium chromiireducens</name>
    <dbReference type="NCBI Taxonomy" id="225345"/>
    <lineage>
        <taxon>Bacteria</taxon>
        <taxon>Bacillati</taxon>
        <taxon>Bacillota</taxon>
        <taxon>Clostridia</taxon>
        <taxon>Eubacteriales</taxon>
        <taxon>Clostridiaceae</taxon>
        <taxon>Clostridium</taxon>
    </lineage>
</organism>
<dbReference type="PROSITE" id="PS51012">
    <property type="entry name" value="ABC_TM2"/>
    <property type="match status" value="1"/>
</dbReference>
<evidence type="ECO:0000256" key="1">
    <source>
        <dbReference type="ARBA" id="ARBA00004651"/>
    </source>
</evidence>
<dbReference type="STRING" id="225345.CLCHR_47430"/>
<name>A0A1V4I535_9CLOT</name>
<comment type="similarity">
    <text evidence="2">Belongs to the ABC-2 integral membrane protein family.</text>
</comment>
<dbReference type="AlphaFoldDB" id="A0A1V4I535"/>
<dbReference type="Pfam" id="PF12698">
    <property type="entry name" value="ABC2_membrane_3"/>
    <property type="match status" value="1"/>
</dbReference>
<dbReference type="InterPro" id="IPR013525">
    <property type="entry name" value="ABC2_TM"/>
</dbReference>
<sequence>MRVKAIVIRILLQLAHDKRTIGLMILAPILVLTLMSFIFDGSNYHPKIGVINAPISIVNKLEDNDAKIIRYTENDAYYALSLSEVDAIINFENGIPKITLEGSDPSKSQAVIKLVQNATQQLASIAAKPDITYLYGYENMSSFDNFGPILIGFFVFFFVFLVAGVSFLGERTSGTLERILSTPLRRWEIVLGYLLGFGVFTIIQSALIAWYSINVLNIMMIGSFPLVILVTILTAMVALSIGTFISAFANNELQMIQFIPIIVVPQVFFSGLFDLSTMSTWLQSFGHFMPLWYSADALRNIMIRGKGWSDISFDVLILLLICIFFMVLNILALKKYRKI</sequence>
<dbReference type="Proteomes" id="UP000265930">
    <property type="component" value="Unassembled WGS sequence"/>
</dbReference>
<feature type="transmembrane region" description="Helical" evidence="8">
    <location>
        <begin position="225"/>
        <end position="249"/>
    </location>
</feature>
<gene>
    <name evidence="10" type="primary">ybhR</name>
    <name evidence="10" type="ORF">CLCHR_47430</name>
    <name evidence="11" type="ORF">D2A34_23685</name>
</gene>
<evidence type="ECO:0000256" key="8">
    <source>
        <dbReference type="SAM" id="Phobius"/>
    </source>
</evidence>
<evidence type="ECO:0000256" key="2">
    <source>
        <dbReference type="ARBA" id="ARBA00007783"/>
    </source>
</evidence>